<sequence>MGSAVQHRAHAAVRGSAGTGQREQPRRVLARPPNVFRRIPGQAPGEPWVDQYTSTAFDFSDSSHGYRTYGIQVC</sequence>
<evidence type="ECO:0000313" key="3">
    <source>
        <dbReference type="Proteomes" id="UP001180845"/>
    </source>
</evidence>
<feature type="region of interest" description="Disordered" evidence="1">
    <location>
        <begin position="1"/>
        <end position="47"/>
    </location>
</feature>
<dbReference type="RefSeq" id="WP_310276377.1">
    <property type="nucleotide sequence ID" value="NZ_JAVDXW010000001.1"/>
</dbReference>
<protein>
    <submittedName>
        <fullName evidence="2">Uncharacterized protein</fullName>
    </submittedName>
</protein>
<proteinExistence type="predicted"/>
<reference evidence="2" key="1">
    <citation type="submission" date="2023-07" db="EMBL/GenBank/DDBJ databases">
        <title>Sequencing the genomes of 1000 actinobacteria strains.</title>
        <authorList>
            <person name="Klenk H.-P."/>
        </authorList>
    </citation>
    <scope>NUCLEOTIDE SEQUENCE</scope>
    <source>
        <strain evidence="2">DSM 45977</strain>
    </source>
</reference>
<gene>
    <name evidence="2" type="ORF">JOF55_003951</name>
</gene>
<keyword evidence="3" id="KW-1185">Reference proteome</keyword>
<dbReference type="Proteomes" id="UP001180845">
    <property type="component" value="Unassembled WGS sequence"/>
</dbReference>
<organism evidence="2 3">
    <name type="scientific">Haloactinomyces albus</name>
    <dbReference type="NCBI Taxonomy" id="1352928"/>
    <lineage>
        <taxon>Bacteria</taxon>
        <taxon>Bacillati</taxon>
        <taxon>Actinomycetota</taxon>
        <taxon>Actinomycetes</taxon>
        <taxon>Actinopolysporales</taxon>
        <taxon>Actinopolysporaceae</taxon>
        <taxon>Haloactinomyces</taxon>
    </lineage>
</organism>
<dbReference type="EMBL" id="JAVDXW010000001">
    <property type="protein sequence ID" value="MDR7303770.1"/>
    <property type="molecule type" value="Genomic_DNA"/>
</dbReference>
<evidence type="ECO:0000313" key="2">
    <source>
        <dbReference type="EMBL" id="MDR7303770.1"/>
    </source>
</evidence>
<evidence type="ECO:0000256" key="1">
    <source>
        <dbReference type="SAM" id="MobiDB-lite"/>
    </source>
</evidence>
<comment type="caution">
    <text evidence="2">The sequence shown here is derived from an EMBL/GenBank/DDBJ whole genome shotgun (WGS) entry which is preliminary data.</text>
</comment>
<name>A0AAE3ZHH7_9ACTN</name>
<accession>A0AAE3ZHH7</accession>
<dbReference type="AlphaFoldDB" id="A0AAE3ZHH7"/>